<dbReference type="PANTHER" id="PTHR12110">
    <property type="entry name" value="HYDROXYPYRUVATE ISOMERASE"/>
    <property type="match status" value="1"/>
</dbReference>
<dbReference type="EMBL" id="LAZR01000404">
    <property type="protein sequence ID" value="KKN70376.1"/>
    <property type="molecule type" value="Genomic_DNA"/>
</dbReference>
<accession>A0A0F9VA10</accession>
<dbReference type="PANTHER" id="PTHR12110:SF41">
    <property type="entry name" value="INOSOSE DEHYDRATASE"/>
    <property type="match status" value="1"/>
</dbReference>
<evidence type="ECO:0000313" key="2">
    <source>
        <dbReference type="EMBL" id="KKN70376.1"/>
    </source>
</evidence>
<proteinExistence type="predicted"/>
<feature type="domain" description="Xylose isomerase-like TIM barrel" evidence="1">
    <location>
        <begin position="24"/>
        <end position="240"/>
    </location>
</feature>
<evidence type="ECO:0000259" key="1">
    <source>
        <dbReference type="Pfam" id="PF01261"/>
    </source>
</evidence>
<reference evidence="2" key="1">
    <citation type="journal article" date="2015" name="Nature">
        <title>Complex archaea that bridge the gap between prokaryotes and eukaryotes.</title>
        <authorList>
            <person name="Spang A."/>
            <person name="Saw J.H."/>
            <person name="Jorgensen S.L."/>
            <person name="Zaremba-Niedzwiedzka K."/>
            <person name="Martijn J."/>
            <person name="Lind A.E."/>
            <person name="van Eijk R."/>
            <person name="Schleper C."/>
            <person name="Guy L."/>
            <person name="Ettema T.J."/>
        </authorList>
    </citation>
    <scope>NUCLEOTIDE SEQUENCE</scope>
</reference>
<organism evidence="2">
    <name type="scientific">marine sediment metagenome</name>
    <dbReference type="NCBI Taxonomy" id="412755"/>
    <lineage>
        <taxon>unclassified sequences</taxon>
        <taxon>metagenomes</taxon>
        <taxon>ecological metagenomes</taxon>
    </lineage>
</organism>
<gene>
    <name evidence="2" type="ORF">LCGC14_0431760</name>
</gene>
<name>A0A0F9VA10_9ZZZZ</name>
<dbReference type="AlphaFoldDB" id="A0A0F9VA10"/>
<protein>
    <recommendedName>
        <fullName evidence="1">Xylose isomerase-like TIM barrel domain-containing protein</fullName>
    </recommendedName>
</protein>
<dbReference type="InterPro" id="IPR050312">
    <property type="entry name" value="IolE/XylAMocC-like"/>
</dbReference>
<comment type="caution">
    <text evidence="2">The sequence shown here is derived from an EMBL/GenBank/DDBJ whole genome shotgun (WGS) entry which is preliminary data.</text>
</comment>
<dbReference type="SUPFAM" id="SSF51658">
    <property type="entry name" value="Xylose isomerase-like"/>
    <property type="match status" value="1"/>
</dbReference>
<dbReference type="InterPro" id="IPR013022">
    <property type="entry name" value="Xyl_isomerase-like_TIM-brl"/>
</dbReference>
<dbReference type="Pfam" id="PF01261">
    <property type="entry name" value="AP_endonuc_2"/>
    <property type="match status" value="1"/>
</dbReference>
<dbReference type="InterPro" id="IPR036237">
    <property type="entry name" value="Xyl_isomerase-like_sf"/>
</dbReference>
<sequence length="250" mass="27566">MAPISVQLYSAREQMAEDVPGTLKQIAEMGYKGVEPAGFFDLTPAEFRKMVEDLGMTISSSHGPDVMGDDFDQAIEAYRTLGLDMVSHMGLWKAESVDDLKAEADKINPVIDKLDALGMTMFMHNHDKEFSVKVEGRSIFDWLFELCPKLQTELDIYWVQVGGVDPIEVIKQYGSRMPLMHVKDGPVDPDSPMTPVGQGKVDIAGCLKAAEGSALRWAVVELDEADRDMMVALRESCEFLVSNGLATGTK</sequence>
<dbReference type="Gene3D" id="3.20.20.150">
    <property type="entry name" value="Divalent-metal-dependent TIM barrel enzymes"/>
    <property type="match status" value="1"/>
</dbReference>